<name>A0A2K3JXK2_TRIPR</name>
<organism evidence="1 2">
    <name type="scientific">Trifolium pratense</name>
    <name type="common">Red clover</name>
    <dbReference type="NCBI Taxonomy" id="57577"/>
    <lineage>
        <taxon>Eukaryota</taxon>
        <taxon>Viridiplantae</taxon>
        <taxon>Streptophyta</taxon>
        <taxon>Embryophyta</taxon>
        <taxon>Tracheophyta</taxon>
        <taxon>Spermatophyta</taxon>
        <taxon>Magnoliopsida</taxon>
        <taxon>eudicotyledons</taxon>
        <taxon>Gunneridae</taxon>
        <taxon>Pentapetalae</taxon>
        <taxon>rosids</taxon>
        <taxon>fabids</taxon>
        <taxon>Fabales</taxon>
        <taxon>Fabaceae</taxon>
        <taxon>Papilionoideae</taxon>
        <taxon>50 kb inversion clade</taxon>
        <taxon>NPAAA clade</taxon>
        <taxon>Hologalegina</taxon>
        <taxon>IRL clade</taxon>
        <taxon>Trifolieae</taxon>
        <taxon>Trifolium</taxon>
    </lineage>
</organism>
<keyword evidence="1" id="KW-0808">Transferase</keyword>
<comment type="caution">
    <text evidence="1">The sequence shown here is derived from an EMBL/GenBank/DDBJ whole genome shotgun (WGS) entry which is preliminary data.</text>
</comment>
<dbReference type="AlphaFoldDB" id="A0A2K3JXK2"/>
<dbReference type="Proteomes" id="UP000236291">
    <property type="component" value="Unassembled WGS sequence"/>
</dbReference>
<dbReference type="EMBL" id="ASHM01129014">
    <property type="protein sequence ID" value="PNX58738.1"/>
    <property type="molecule type" value="Genomic_DNA"/>
</dbReference>
<gene>
    <name evidence="1" type="ORF">L195_g059339</name>
</gene>
<reference evidence="1 2" key="1">
    <citation type="journal article" date="2014" name="Am. J. Bot.">
        <title>Genome assembly and annotation for red clover (Trifolium pratense; Fabaceae).</title>
        <authorList>
            <person name="Istvanek J."/>
            <person name="Jaros M."/>
            <person name="Krenek A."/>
            <person name="Repkova J."/>
        </authorList>
    </citation>
    <scope>NUCLEOTIDE SEQUENCE [LARGE SCALE GENOMIC DNA]</scope>
    <source>
        <strain evidence="2">cv. Tatra</strain>
        <tissue evidence="1">Young leaves</tissue>
    </source>
</reference>
<protein>
    <submittedName>
        <fullName evidence="1">Putative beta-galactosyltransferase 20-like protein</fullName>
    </submittedName>
</protein>
<sequence>MAKDKEQRLVLEITKAEFRLIHQLAGFTLEDATGLTVKGDLDIHPVFATSLPTSHPIQVYHLKEYWKCQRPETRKASALAKHAMSS</sequence>
<reference evidence="1 2" key="2">
    <citation type="journal article" date="2017" name="Front. Plant Sci.">
        <title>Gene Classification and Mining of Molecular Markers Useful in Red Clover (Trifolium pratense) Breeding.</title>
        <authorList>
            <person name="Istvanek J."/>
            <person name="Dluhosova J."/>
            <person name="Dluhos P."/>
            <person name="Patkova L."/>
            <person name="Nedelnik J."/>
            <person name="Repkova J."/>
        </authorList>
    </citation>
    <scope>NUCLEOTIDE SEQUENCE [LARGE SCALE GENOMIC DNA]</scope>
    <source>
        <strain evidence="2">cv. Tatra</strain>
        <tissue evidence="1">Young leaves</tissue>
    </source>
</reference>
<dbReference type="STRING" id="57577.A0A2K3JXK2"/>
<evidence type="ECO:0000313" key="1">
    <source>
        <dbReference type="EMBL" id="PNX58738.1"/>
    </source>
</evidence>
<proteinExistence type="predicted"/>
<feature type="non-terminal residue" evidence="1">
    <location>
        <position position="86"/>
    </location>
</feature>
<dbReference type="GO" id="GO:0016757">
    <property type="term" value="F:glycosyltransferase activity"/>
    <property type="evidence" value="ECO:0007669"/>
    <property type="project" value="UniProtKB-KW"/>
</dbReference>
<accession>A0A2K3JXK2</accession>
<evidence type="ECO:0000313" key="2">
    <source>
        <dbReference type="Proteomes" id="UP000236291"/>
    </source>
</evidence>
<keyword evidence="1" id="KW-0328">Glycosyltransferase</keyword>